<feature type="transmembrane region" description="Helical" evidence="1">
    <location>
        <begin position="21"/>
        <end position="41"/>
    </location>
</feature>
<evidence type="ECO:0000256" key="1">
    <source>
        <dbReference type="SAM" id="Phobius"/>
    </source>
</evidence>
<gene>
    <name evidence="4" type="ORF">BKA03_000879</name>
</gene>
<dbReference type="Pfam" id="PF13180">
    <property type="entry name" value="PDZ_2"/>
    <property type="match status" value="1"/>
</dbReference>
<dbReference type="GO" id="GO:0005524">
    <property type="term" value="F:ATP binding"/>
    <property type="evidence" value="ECO:0007669"/>
    <property type="project" value="InterPro"/>
</dbReference>
<dbReference type="InterPro" id="IPR001478">
    <property type="entry name" value="PDZ"/>
</dbReference>
<accession>A0A7Y9Z9J0</accession>
<keyword evidence="1" id="KW-0472">Membrane</keyword>
<sequence length="371" mass="38360">MTGPDDDAFVAWSERSATRKAGVMAAAGLLSSLLIAVLTVLPSPYAIETSGPTYDTLASKDGTALVAIDGAPTYASTGELRLTTVLLSTGAKRAFTIGRVLEAFVSPNSTVAPVERVYKSPQAQKQEARQSADDWISSQESATVSALEASGVVVPATMRVASILDTSNAKNVLQIGDVITAADGKKLVSYSDLTRVLQAHKPGDSISLTVVRSGQSVDVTFDLIAATDGRALMGVSIDPTFNLPIQVKVDINNVGGPSAGLMFALAIMDKLSPQDELHGAKVAGTGEIYVDGKVYPIGGIQYKLKGAREAGADYFLAPVANCPDVIGHIPAGLSVYAVNDLTDAYAAIVAIGQGKTDGLPTCSAASDKSNK</sequence>
<dbReference type="InterPro" id="IPR014721">
    <property type="entry name" value="Ribsml_uS5_D2-typ_fold_subgr"/>
</dbReference>
<dbReference type="Proteomes" id="UP000547973">
    <property type="component" value="Unassembled WGS sequence"/>
</dbReference>
<dbReference type="InterPro" id="IPR020568">
    <property type="entry name" value="Ribosomal_Su5_D2-typ_SF"/>
</dbReference>
<comment type="caution">
    <text evidence="4">The sequence shown here is derived from an EMBL/GenBank/DDBJ whole genome shotgun (WGS) entry which is preliminary data.</text>
</comment>
<evidence type="ECO:0000259" key="3">
    <source>
        <dbReference type="Pfam" id="PF13180"/>
    </source>
</evidence>
<dbReference type="GO" id="GO:0006508">
    <property type="term" value="P:proteolysis"/>
    <property type="evidence" value="ECO:0007669"/>
    <property type="project" value="InterPro"/>
</dbReference>
<dbReference type="GO" id="GO:0004176">
    <property type="term" value="F:ATP-dependent peptidase activity"/>
    <property type="evidence" value="ECO:0007669"/>
    <property type="project" value="InterPro"/>
</dbReference>
<dbReference type="InterPro" id="IPR036034">
    <property type="entry name" value="PDZ_sf"/>
</dbReference>
<proteinExistence type="predicted"/>
<dbReference type="InterPro" id="IPR027065">
    <property type="entry name" value="Lon_Prtase"/>
</dbReference>
<keyword evidence="5" id="KW-1185">Reference proteome</keyword>
<dbReference type="GO" id="GO:0004252">
    <property type="term" value="F:serine-type endopeptidase activity"/>
    <property type="evidence" value="ECO:0007669"/>
    <property type="project" value="InterPro"/>
</dbReference>
<dbReference type="AlphaFoldDB" id="A0A7Y9Z9J0"/>
<protein>
    <submittedName>
        <fullName evidence="4">PDZ domain-containing protein</fullName>
    </submittedName>
</protein>
<dbReference type="SUPFAM" id="SSF50156">
    <property type="entry name" value="PDZ domain-like"/>
    <property type="match status" value="1"/>
</dbReference>
<evidence type="ECO:0000259" key="2">
    <source>
        <dbReference type="Pfam" id="PF05362"/>
    </source>
</evidence>
<dbReference type="SUPFAM" id="SSF54211">
    <property type="entry name" value="Ribosomal protein S5 domain 2-like"/>
    <property type="match status" value="1"/>
</dbReference>
<dbReference type="InterPro" id="IPR008269">
    <property type="entry name" value="Lon_proteolytic"/>
</dbReference>
<evidence type="ECO:0000313" key="5">
    <source>
        <dbReference type="Proteomes" id="UP000547973"/>
    </source>
</evidence>
<reference evidence="4 5" key="1">
    <citation type="submission" date="2020-07" db="EMBL/GenBank/DDBJ databases">
        <title>Sequencing the genomes of 1000 actinobacteria strains.</title>
        <authorList>
            <person name="Klenk H.-P."/>
        </authorList>
    </citation>
    <scope>NUCLEOTIDE SEQUENCE [LARGE SCALE GENOMIC DNA]</scope>
    <source>
        <strain evidence="4 5">DSM 19970</strain>
    </source>
</reference>
<dbReference type="EMBL" id="JACBZO010000001">
    <property type="protein sequence ID" value="NYI40760.1"/>
    <property type="molecule type" value="Genomic_DNA"/>
</dbReference>
<keyword evidence="1" id="KW-0812">Transmembrane</keyword>
<dbReference type="Pfam" id="PF05362">
    <property type="entry name" value="Lon_C"/>
    <property type="match status" value="1"/>
</dbReference>
<dbReference type="Gene3D" id="3.30.230.10">
    <property type="match status" value="1"/>
</dbReference>
<feature type="domain" description="Lon proteolytic" evidence="2">
    <location>
        <begin position="255"/>
        <end position="331"/>
    </location>
</feature>
<dbReference type="GO" id="GO:0030163">
    <property type="term" value="P:protein catabolic process"/>
    <property type="evidence" value="ECO:0007669"/>
    <property type="project" value="InterPro"/>
</dbReference>
<evidence type="ECO:0000313" key="4">
    <source>
        <dbReference type="EMBL" id="NYI40760.1"/>
    </source>
</evidence>
<organism evidence="4 5">
    <name type="scientific">Demequina lutea</name>
    <dbReference type="NCBI Taxonomy" id="431489"/>
    <lineage>
        <taxon>Bacteria</taxon>
        <taxon>Bacillati</taxon>
        <taxon>Actinomycetota</taxon>
        <taxon>Actinomycetes</taxon>
        <taxon>Micrococcales</taxon>
        <taxon>Demequinaceae</taxon>
        <taxon>Demequina</taxon>
    </lineage>
</organism>
<feature type="domain" description="PDZ" evidence="3">
    <location>
        <begin position="160"/>
        <end position="220"/>
    </location>
</feature>
<dbReference type="PANTHER" id="PTHR10046">
    <property type="entry name" value="ATP DEPENDENT LON PROTEASE FAMILY MEMBER"/>
    <property type="match status" value="1"/>
</dbReference>
<dbReference type="RefSeq" id="WP_179397699.1">
    <property type="nucleotide sequence ID" value="NZ_BBRC01000003.1"/>
</dbReference>
<name>A0A7Y9Z9J0_9MICO</name>
<keyword evidence="1" id="KW-1133">Transmembrane helix</keyword>